<comment type="caution">
    <text evidence="5">The sequence shown here is derived from an EMBL/GenBank/DDBJ whole genome shotgun (WGS) entry which is preliminary data.</text>
</comment>
<evidence type="ECO:0000256" key="1">
    <source>
        <dbReference type="ARBA" id="ARBA00022574"/>
    </source>
</evidence>
<sequence length="978" mass="108170">MGISDVLRDCEESIKGPIETYSTTLQELIADICADSGLDESAFDQDLTLSLLARRIGTTKLDANVIADHEKRLKDAEQKIISALMVYVAVSVNASADADVLSKLQSKEYTRPRECQEGTRAEILDECVAWAYDPNAPNILWIKAAPGAGKSTIASSLVRILGIKKQRMGSSFFFLRQEGAITTTRALWRSVAYDLARHPTIRRHLAAKLRKEEIDLTTPNIEELFKQLIVETLSRISRLPTEQSPVVIVDALDECGGLEGAHSQERHNLMQTLSLWSTVPNCKLIVTSREEDDIARTFALNPPYIIELLIGQSKVEQSKRDIRAFLYENLRKTATRFSQSPVEWPTPTKIESLTTKANGLFIWASTVVEYVDRGDPKERLDQIVNGEHIAAMSALYTEVLRGAFPDTERGLPKNLRPILAAIIVAKESLDTRRLADLLGIDQWAVERVCHGLRPVLEIEGGLRFRHQSFVDFLLDSDTTYLVPPITMSDSHGILANECLRIMKERLRFNICEVSSSHLLNDEVLKALPSLDAHIPPHLQYASRHWMDHLYHTATSDEIMALVRQVLSFKFFAWLEVASLCRFMDKIQSTLSLLRPWLKANGGDELISLAMDMDRFISHFYQVLTRSASHIYISALPLSPPSSSVRQQYETQYPNTLVVTTGGYARWLPLRMTYRGHGAPVMNIAFSPDGACIASGSIDRTIRMWDAQTGAQIGQPFVGHRGAVNSVAFSPDGCRVVSGGADKTVRLWDTKTGQQIGKAIESHAHGVYSVAFSPDGFRIISGSHDETVRFWDAETGEQIGQTLEVPIGTVTSVAFSPDGRGVISVSGDVRLWNVETGTEIDQPLKDHTSKFISVAFSPDGLRAISSSNNRTVRLWDAKTGAQIGNPLEGHTKIVGSVAFSPDSRRVVTGSDDWTIRLWNADTGAQIGQPFEGHTGSITAVAFLPDGHRIISSSIDRTVRLWDAETGAQSGQVPEGHAAQ</sequence>
<dbReference type="CDD" id="cd00200">
    <property type="entry name" value="WD40"/>
    <property type="match status" value="1"/>
</dbReference>
<dbReference type="Gene3D" id="2.130.10.10">
    <property type="entry name" value="YVTN repeat-like/Quinoprotein amine dehydrogenase"/>
    <property type="match status" value="3"/>
</dbReference>
<reference evidence="5 6" key="1">
    <citation type="journal article" date="2011" name="PLoS Pathog.">
        <title>Endophytic Life Strategies Decoded by Genome and Transcriptome Analyses of the Mutualistic Root Symbiont Piriformospora indica.</title>
        <authorList>
            <person name="Zuccaro A."/>
            <person name="Lahrmann U."/>
            <person name="Guldener U."/>
            <person name="Langen G."/>
            <person name="Pfiffi S."/>
            <person name="Biedenkopf D."/>
            <person name="Wong P."/>
            <person name="Samans B."/>
            <person name="Grimm C."/>
            <person name="Basiewicz M."/>
            <person name="Murat C."/>
            <person name="Martin F."/>
            <person name="Kogel K.H."/>
        </authorList>
    </citation>
    <scope>NUCLEOTIDE SEQUENCE [LARGE SCALE GENOMIC DNA]</scope>
    <source>
        <strain evidence="5 6">DSM 11827</strain>
    </source>
</reference>
<dbReference type="InterPro" id="IPR036322">
    <property type="entry name" value="WD40_repeat_dom_sf"/>
</dbReference>
<dbReference type="PROSITE" id="PS50082">
    <property type="entry name" value="WD_REPEATS_2"/>
    <property type="match status" value="6"/>
</dbReference>
<dbReference type="Pfam" id="PF00400">
    <property type="entry name" value="WD40"/>
    <property type="match status" value="7"/>
</dbReference>
<organism evidence="5 6">
    <name type="scientific">Serendipita indica (strain DSM 11827)</name>
    <name type="common">Root endophyte fungus</name>
    <name type="synonym">Piriformospora indica</name>
    <dbReference type="NCBI Taxonomy" id="1109443"/>
    <lineage>
        <taxon>Eukaryota</taxon>
        <taxon>Fungi</taxon>
        <taxon>Dikarya</taxon>
        <taxon>Basidiomycota</taxon>
        <taxon>Agaricomycotina</taxon>
        <taxon>Agaricomycetes</taxon>
        <taxon>Sebacinales</taxon>
        <taxon>Serendipitaceae</taxon>
        <taxon>Serendipita</taxon>
    </lineage>
</organism>
<dbReference type="Pfam" id="PF24883">
    <property type="entry name" value="NPHP3_N"/>
    <property type="match status" value="1"/>
</dbReference>
<dbReference type="SMART" id="SM00320">
    <property type="entry name" value="WD40"/>
    <property type="match status" value="7"/>
</dbReference>
<feature type="domain" description="Nephrocystin 3-like N-terminal" evidence="4">
    <location>
        <begin position="126"/>
        <end position="289"/>
    </location>
</feature>
<protein>
    <submittedName>
        <fullName evidence="5">Related to WD40-repeat protein (Notchless protein)</fullName>
    </submittedName>
</protein>
<feature type="repeat" description="WD" evidence="3">
    <location>
        <begin position="886"/>
        <end position="927"/>
    </location>
</feature>
<dbReference type="InterPro" id="IPR015943">
    <property type="entry name" value="WD40/YVTN_repeat-like_dom_sf"/>
</dbReference>
<dbReference type="OMA" id="YCLENIN"/>
<evidence type="ECO:0000256" key="2">
    <source>
        <dbReference type="ARBA" id="ARBA00022737"/>
    </source>
</evidence>
<feature type="repeat" description="WD" evidence="3">
    <location>
        <begin position="716"/>
        <end position="757"/>
    </location>
</feature>
<keyword evidence="6" id="KW-1185">Reference proteome</keyword>
<dbReference type="eggNOG" id="KOG0266">
    <property type="taxonomic scope" value="Eukaryota"/>
</dbReference>
<dbReference type="SUPFAM" id="SSF50978">
    <property type="entry name" value="WD40 repeat-like"/>
    <property type="match status" value="1"/>
</dbReference>
<dbReference type="STRING" id="1109443.G4TXA3"/>
<dbReference type="Proteomes" id="UP000007148">
    <property type="component" value="Unassembled WGS sequence"/>
</dbReference>
<feature type="repeat" description="WD" evidence="3">
    <location>
        <begin position="759"/>
        <end position="800"/>
    </location>
</feature>
<dbReference type="Gene3D" id="3.40.50.300">
    <property type="entry name" value="P-loop containing nucleotide triphosphate hydrolases"/>
    <property type="match status" value="1"/>
</dbReference>
<feature type="repeat" description="WD" evidence="3">
    <location>
        <begin position="673"/>
        <end position="714"/>
    </location>
</feature>
<dbReference type="PRINTS" id="PR00320">
    <property type="entry name" value="GPROTEINBRPT"/>
</dbReference>
<dbReference type="HOGENOM" id="CLU_000288_6_3_1"/>
<dbReference type="PANTHER" id="PTHR19848">
    <property type="entry name" value="WD40 REPEAT PROTEIN"/>
    <property type="match status" value="1"/>
</dbReference>
<evidence type="ECO:0000259" key="4">
    <source>
        <dbReference type="Pfam" id="PF24883"/>
    </source>
</evidence>
<gene>
    <name evidence="5" type="ORF">PIIN_09942</name>
</gene>
<feature type="repeat" description="WD" evidence="3">
    <location>
        <begin position="843"/>
        <end position="884"/>
    </location>
</feature>
<dbReference type="PROSITE" id="PS00678">
    <property type="entry name" value="WD_REPEATS_1"/>
    <property type="match status" value="6"/>
</dbReference>
<name>G4TXA3_SERID</name>
<dbReference type="InterPro" id="IPR020472">
    <property type="entry name" value="WD40_PAC1"/>
</dbReference>
<dbReference type="EMBL" id="CAFZ01000561">
    <property type="protein sequence ID" value="CCA75946.1"/>
    <property type="molecule type" value="Genomic_DNA"/>
</dbReference>
<dbReference type="InterPro" id="IPR056884">
    <property type="entry name" value="NPHP3-like_N"/>
</dbReference>
<dbReference type="InterPro" id="IPR001680">
    <property type="entry name" value="WD40_rpt"/>
</dbReference>
<dbReference type="InterPro" id="IPR027417">
    <property type="entry name" value="P-loop_NTPase"/>
</dbReference>
<dbReference type="PANTHER" id="PTHR19848:SF8">
    <property type="entry name" value="F-BOX AND WD REPEAT DOMAIN CONTAINING 7"/>
    <property type="match status" value="1"/>
</dbReference>
<dbReference type="SUPFAM" id="SSF52540">
    <property type="entry name" value="P-loop containing nucleoside triphosphate hydrolases"/>
    <property type="match status" value="1"/>
</dbReference>
<dbReference type="PROSITE" id="PS50294">
    <property type="entry name" value="WD_REPEATS_REGION"/>
    <property type="match status" value="6"/>
</dbReference>
<keyword evidence="2" id="KW-0677">Repeat</keyword>
<dbReference type="InterPro" id="IPR019775">
    <property type="entry name" value="WD40_repeat_CS"/>
</dbReference>
<keyword evidence="1 3" id="KW-0853">WD repeat</keyword>
<proteinExistence type="predicted"/>
<accession>G4TXA3</accession>
<evidence type="ECO:0000256" key="3">
    <source>
        <dbReference type="PROSITE-ProRule" id="PRU00221"/>
    </source>
</evidence>
<dbReference type="OrthoDB" id="538223at2759"/>
<dbReference type="AlphaFoldDB" id="G4TXA3"/>
<evidence type="ECO:0000313" key="5">
    <source>
        <dbReference type="EMBL" id="CCA75946.1"/>
    </source>
</evidence>
<dbReference type="InParanoid" id="G4TXA3"/>
<evidence type="ECO:0000313" key="6">
    <source>
        <dbReference type="Proteomes" id="UP000007148"/>
    </source>
</evidence>
<feature type="repeat" description="WD" evidence="3">
    <location>
        <begin position="929"/>
        <end position="970"/>
    </location>
</feature>